<evidence type="ECO:0000313" key="4">
    <source>
        <dbReference type="EnsemblMetazoa" id="G11052.1:cds"/>
    </source>
</evidence>
<dbReference type="GO" id="GO:0001786">
    <property type="term" value="F:phosphatidylserine binding"/>
    <property type="evidence" value="ECO:0007669"/>
    <property type="project" value="TreeGrafter"/>
</dbReference>
<dbReference type="SUPFAM" id="SSF49562">
    <property type="entry name" value="C2 domain (Calcium/lipid-binding domain, CaLB)"/>
    <property type="match status" value="2"/>
</dbReference>
<accession>A0A8W8HUV0</accession>
<dbReference type="InterPro" id="IPR000008">
    <property type="entry name" value="C2_dom"/>
</dbReference>
<dbReference type="GO" id="GO:0000149">
    <property type="term" value="F:SNARE binding"/>
    <property type="evidence" value="ECO:0007669"/>
    <property type="project" value="TreeGrafter"/>
</dbReference>
<dbReference type="GO" id="GO:0017156">
    <property type="term" value="P:calcium-ion regulated exocytosis"/>
    <property type="evidence" value="ECO:0007669"/>
    <property type="project" value="TreeGrafter"/>
</dbReference>
<feature type="transmembrane region" description="Helical" evidence="2">
    <location>
        <begin position="51"/>
        <end position="74"/>
    </location>
</feature>
<evidence type="ECO:0000259" key="3">
    <source>
        <dbReference type="PROSITE" id="PS50004"/>
    </source>
</evidence>
<dbReference type="GO" id="GO:0005509">
    <property type="term" value="F:calcium ion binding"/>
    <property type="evidence" value="ECO:0007669"/>
    <property type="project" value="TreeGrafter"/>
</dbReference>
<dbReference type="GO" id="GO:0005544">
    <property type="term" value="F:calcium-dependent phospholipid binding"/>
    <property type="evidence" value="ECO:0007669"/>
    <property type="project" value="TreeGrafter"/>
</dbReference>
<dbReference type="PANTHER" id="PTHR10024:SF374">
    <property type="entry name" value="C2 DOMAIN-CONTAINING PROTEIN"/>
    <property type="match status" value="1"/>
</dbReference>
<dbReference type="InterPro" id="IPR035892">
    <property type="entry name" value="C2_domain_sf"/>
</dbReference>
<dbReference type="PANTHER" id="PTHR10024">
    <property type="entry name" value="SYNAPTOTAGMIN"/>
    <property type="match status" value="1"/>
</dbReference>
<evidence type="ECO:0000313" key="5">
    <source>
        <dbReference type="Proteomes" id="UP000005408"/>
    </source>
</evidence>
<dbReference type="SMART" id="SM00239">
    <property type="entry name" value="C2"/>
    <property type="match status" value="2"/>
</dbReference>
<dbReference type="PROSITE" id="PS50004">
    <property type="entry name" value="C2"/>
    <property type="match status" value="2"/>
</dbReference>
<keyword evidence="2" id="KW-0812">Transmembrane</keyword>
<evidence type="ECO:0000256" key="1">
    <source>
        <dbReference type="SAM" id="MobiDB-lite"/>
    </source>
</evidence>
<reference evidence="4" key="1">
    <citation type="submission" date="2022-08" db="UniProtKB">
        <authorList>
            <consortium name="EnsemblMetazoa"/>
        </authorList>
    </citation>
    <scope>IDENTIFICATION</scope>
    <source>
        <strain evidence="4">05x7-T-G4-1.051#20</strain>
    </source>
</reference>
<protein>
    <recommendedName>
        <fullName evidence="3">C2 domain-containing protein</fullName>
    </recommendedName>
</protein>
<keyword evidence="2" id="KW-1133">Transmembrane helix</keyword>
<feature type="region of interest" description="Disordered" evidence="1">
    <location>
        <begin position="145"/>
        <end position="238"/>
    </location>
</feature>
<sequence length="653" mass="74772">MAVRGVLGWGARIVTWSQINLDRTKRDYCYARSRSIFYWDKEKTLMETLELVAMLTAMVSLVLFSAGFVGFCCWKHPSIRTRTYWDKQTKKILRALYNKIQREKEKPEESKTVVMPAMRRRQSEQTKFVVPRIYVDYGSRRTSYASDYHRRSSGESGSSRRTSCASSLASMDDRRGSGSSLSSRRTSAASDIDRRGSGSSICSRRTSLLSSECPSRRGSGSSKSSRKSSDASRIGDITDDNLADFSDCDILEEEEYQSVLQKQEPRRSSLEENFGKTVAPADKKMLYRRSHSLAEIRPTHVFLPEGRGRADGRRITLSSLALDNNVSTAGPQYQRKKPKFNRQVGIGLPDRPVVMHDLNLEEMVVHRSAVPLNPTGKLKVQFQYSEDRTSLMVIIIEASRLRIEGLPNDTELNPYVKAFLVPGKSFKYRTKTIPKTKNPAFFEKFIINDIVPSDINDETVLEFQVYSSHHVTRRHLVGVASISLRTIETLENGLVDLTIMPQTVFRLHQGDIRISGCYQPVAGKMVFNILEARNIPRVSILGAVNPYVKVEMFVNGIRESKDTTKTRQNTQDPMWNHQVVFEINRENPKLLGHVFVFRIFHKDMMMGIQEIGQVEFGWHSHGEQLDHWYDIMEHPHRPTDYWHQIIKTSKIQT</sequence>
<keyword evidence="2" id="KW-0472">Membrane</keyword>
<dbReference type="Pfam" id="PF00168">
    <property type="entry name" value="C2"/>
    <property type="match status" value="2"/>
</dbReference>
<dbReference type="CDD" id="cd00276">
    <property type="entry name" value="C2B_Synaptotagmin"/>
    <property type="match status" value="1"/>
</dbReference>
<dbReference type="GO" id="GO:0030276">
    <property type="term" value="F:clathrin binding"/>
    <property type="evidence" value="ECO:0007669"/>
    <property type="project" value="TreeGrafter"/>
</dbReference>
<feature type="compositionally biased region" description="Low complexity" evidence="1">
    <location>
        <begin position="177"/>
        <end position="190"/>
    </location>
</feature>
<evidence type="ECO:0000256" key="2">
    <source>
        <dbReference type="SAM" id="Phobius"/>
    </source>
</evidence>
<feature type="domain" description="C2" evidence="3">
    <location>
        <begin position="508"/>
        <end position="643"/>
    </location>
</feature>
<feature type="compositionally biased region" description="Low complexity" evidence="1">
    <location>
        <begin position="197"/>
        <end position="207"/>
    </location>
</feature>
<organism evidence="4 5">
    <name type="scientific">Magallana gigas</name>
    <name type="common">Pacific oyster</name>
    <name type="synonym">Crassostrea gigas</name>
    <dbReference type="NCBI Taxonomy" id="29159"/>
    <lineage>
        <taxon>Eukaryota</taxon>
        <taxon>Metazoa</taxon>
        <taxon>Spiralia</taxon>
        <taxon>Lophotrochozoa</taxon>
        <taxon>Mollusca</taxon>
        <taxon>Bivalvia</taxon>
        <taxon>Autobranchia</taxon>
        <taxon>Pteriomorphia</taxon>
        <taxon>Ostreida</taxon>
        <taxon>Ostreoidea</taxon>
        <taxon>Ostreidae</taxon>
        <taxon>Magallana</taxon>
    </lineage>
</organism>
<dbReference type="EnsemblMetazoa" id="G11052.1">
    <property type="protein sequence ID" value="G11052.1:cds"/>
    <property type="gene ID" value="G11052"/>
</dbReference>
<dbReference type="AlphaFoldDB" id="A0A8W8HUV0"/>
<keyword evidence="5" id="KW-1185">Reference proteome</keyword>
<feature type="domain" description="C2" evidence="3">
    <location>
        <begin position="374"/>
        <end position="499"/>
    </location>
</feature>
<dbReference type="GO" id="GO:0005886">
    <property type="term" value="C:plasma membrane"/>
    <property type="evidence" value="ECO:0007669"/>
    <property type="project" value="TreeGrafter"/>
</dbReference>
<dbReference type="GO" id="GO:0070382">
    <property type="term" value="C:exocytic vesicle"/>
    <property type="evidence" value="ECO:0007669"/>
    <property type="project" value="TreeGrafter"/>
</dbReference>
<name>A0A8W8HUV0_MAGGI</name>
<proteinExistence type="predicted"/>
<dbReference type="Proteomes" id="UP000005408">
    <property type="component" value="Unassembled WGS sequence"/>
</dbReference>
<feature type="compositionally biased region" description="Low complexity" evidence="1">
    <location>
        <begin position="154"/>
        <end position="170"/>
    </location>
</feature>
<dbReference type="Gene3D" id="2.60.40.150">
    <property type="entry name" value="C2 domain"/>
    <property type="match status" value="2"/>
</dbReference>